<gene>
    <name evidence="2" type="ORF">H0235_014961</name>
</gene>
<evidence type="ECO:0000256" key="1">
    <source>
        <dbReference type="SAM" id="SignalP"/>
    </source>
</evidence>
<reference evidence="2" key="1">
    <citation type="journal article" date="2020" name="G3 (Bethesda)">
        <title>High-Quality Assemblies for Three Invasive Social Wasps from the &lt;i&gt;Vespula&lt;/i&gt; Genus.</title>
        <authorList>
            <person name="Harrop T.W.R."/>
            <person name="Guhlin J."/>
            <person name="McLaughlin G.M."/>
            <person name="Permina E."/>
            <person name="Stockwell P."/>
            <person name="Gilligan J."/>
            <person name="Le Lec M.F."/>
            <person name="Gruber M.A.M."/>
            <person name="Quinn O."/>
            <person name="Lovegrove M."/>
            <person name="Duncan E.J."/>
            <person name="Remnant E.J."/>
            <person name="Van Eeckhoven J."/>
            <person name="Graham B."/>
            <person name="Knapp R.A."/>
            <person name="Langford K.W."/>
            <person name="Kronenberg Z."/>
            <person name="Press M.O."/>
            <person name="Eacker S.M."/>
            <person name="Wilson-Rankin E.E."/>
            <person name="Purcell J."/>
            <person name="Lester P.J."/>
            <person name="Dearden P.K."/>
        </authorList>
    </citation>
    <scope>NUCLEOTIDE SEQUENCE</scope>
    <source>
        <strain evidence="2">Volc-1</strain>
    </source>
</reference>
<sequence length="99" mass="11118">MFYVIFILLSIRTLFSVVLCSSKDYSEVTAGQSRDKKCKRYYAEVHISCSKKMLLVLLVAKVRVPNNASVFHGLKNPSCECLRFFDGKEHGTSPVSPAI</sequence>
<dbReference type="Proteomes" id="UP000600918">
    <property type="component" value="Unassembled WGS sequence"/>
</dbReference>
<name>A0A834NCK7_VESPE</name>
<dbReference type="EMBL" id="JACSDY010000016">
    <property type="protein sequence ID" value="KAF7404267.1"/>
    <property type="molecule type" value="Genomic_DNA"/>
</dbReference>
<protein>
    <recommendedName>
        <fullName evidence="4">Secreted protein</fullName>
    </recommendedName>
</protein>
<comment type="caution">
    <text evidence="2">The sequence shown here is derived from an EMBL/GenBank/DDBJ whole genome shotgun (WGS) entry which is preliminary data.</text>
</comment>
<accession>A0A834NCK7</accession>
<evidence type="ECO:0000313" key="2">
    <source>
        <dbReference type="EMBL" id="KAF7404267.1"/>
    </source>
</evidence>
<keyword evidence="1" id="KW-0732">Signal</keyword>
<keyword evidence="3" id="KW-1185">Reference proteome</keyword>
<dbReference type="AlphaFoldDB" id="A0A834NCK7"/>
<feature type="chain" id="PRO_5032699126" description="Secreted protein" evidence="1">
    <location>
        <begin position="21"/>
        <end position="99"/>
    </location>
</feature>
<proteinExistence type="predicted"/>
<evidence type="ECO:0000313" key="3">
    <source>
        <dbReference type="Proteomes" id="UP000600918"/>
    </source>
</evidence>
<feature type="signal peptide" evidence="1">
    <location>
        <begin position="1"/>
        <end position="20"/>
    </location>
</feature>
<evidence type="ECO:0008006" key="4">
    <source>
        <dbReference type="Google" id="ProtNLM"/>
    </source>
</evidence>
<organism evidence="2 3">
    <name type="scientific">Vespula pensylvanica</name>
    <name type="common">Western yellow jacket</name>
    <name type="synonym">Wasp</name>
    <dbReference type="NCBI Taxonomy" id="30213"/>
    <lineage>
        <taxon>Eukaryota</taxon>
        <taxon>Metazoa</taxon>
        <taxon>Ecdysozoa</taxon>
        <taxon>Arthropoda</taxon>
        <taxon>Hexapoda</taxon>
        <taxon>Insecta</taxon>
        <taxon>Pterygota</taxon>
        <taxon>Neoptera</taxon>
        <taxon>Endopterygota</taxon>
        <taxon>Hymenoptera</taxon>
        <taxon>Apocrita</taxon>
        <taxon>Aculeata</taxon>
        <taxon>Vespoidea</taxon>
        <taxon>Vespidae</taxon>
        <taxon>Vespinae</taxon>
        <taxon>Vespula</taxon>
    </lineage>
</organism>